<feature type="transmembrane region" description="Helical" evidence="1">
    <location>
        <begin position="189"/>
        <end position="209"/>
    </location>
</feature>
<dbReference type="AlphaFoldDB" id="A0A974BKN4"/>
<feature type="transmembrane region" description="Helical" evidence="1">
    <location>
        <begin position="283"/>
        <end position="299"/>
    </location>
</feature>
<evidence type="ECO:0000256" key="1">
    <source>
        <dbReference type="SAM" id="Phobius"/>
    </source>
</evidence>
<feature type="transmembrane region" description="Helical" evidence="1">
    <location>
        <begin position="6"/>
        <end position="21"/>
    </location>
</feature>
<keyword evidence="1" id="KW-0812">Transmembrane</keyword>
<evidence type="ECO:0000313" key="2">
    <source>
        <dbReference type="EMBL" id="NYB74507.1"/>
    </source>
</evidence>
<protein>
    <submittedName>
        <fullName evidence="2">EpsG family protein</fullName>
    </submittedName>
</protein>
<feature type="transmembrane region" description="Helical" evidence="1">
    <location>
        <begin position="116"/>
        <end position="144"/>
    </location>
</feature>
<feature type="transmembrane region" description="Helical" evidence="1">
    <location>
        <begin position="311"/>
        <end position="331"/>
    </location>
</feature>
<feature type="transmembrane region" description="Helical" evidence="1">
    <location>
        <begin position="84"/>
        <end position="104"/>
    </location>
</feature>
<evidence type="ECO:0000313" key="3">
    <source>
        <dbReference type="Proteomes" id="UP000611629"/>
    </source>
</evidence>
<keyword evidence="1" id="KW-0472">Membrane</keyword>
<reference evidence="2" key="1">
    <citation type="submission" date="2020-07" db="EMBL/GenBank/DDBJ databases">
        <title>Genomic analysis of a strain of Sedimentibacter Hydroxybenzoicus DSM7310.</title>
        <authorList>
            <person name="Ma S."/>
        </authorList>
    </citation>
    <scope>NUCLEOTIDE SEQUENCE</scope>
    <source>
        <strain evidence="2">DSM 7310</strain>
    </source>
</reference>
<dbReference type="Pfam" id="PF14897">
    <property type="entry name" value="EpsG"/>
    <property type="match status" value="1"/>
</dbReference>
<feature type="transmembrane region" description="Helical" evidence="1">
    <location>
        <begin position="229"/>
        <end position="247"/>
    </location>
</feature>
<keyword evidence="1" id="KW-1133">Transmembrane helix</keyword>
<feature type="transmembrane region" description="Helical" evidence="1">
    <location>
        <begin position="156"/>
        <end position="177"/>
    </location>
</feature>
<name>A0A974BKN4_SEDHY</name>
<proteinExistence type="predicted"/>
<dbReference type="EMBL" id="JACBNQ010000010">
    <property type="protein sequence ID" value="NYB74507.1"/>
    <property type="molecule type" value="Genomic_DNA"/>
</dbReference>
<organism evidence="2 3">
    <name type="scientific">Sedimentibacter hydroxybenzoicus DSM 7310</name>
    <dbReference type="NCBI Taxonomy" id="1123245"/>
    <lineage>
        <taxon>Bacteria</taxon>
        <taxon>Bacillati</taxon>
        <taxon>Bacillota</taxon>
        <taxon>Tissierellia</taxon>
        <taxon>Sedimentibacter</taxon>
    </lineage>
</organism>
<keyword evidence="3" id="KW-1185">Reference proteome</keyword>
<feature type="transmembrane region" description="Helical" evidence="1">
    <location>
        <begin position="28"/>
        <end position="44"/>
    </location>
</feature>
<accession>A0A974BKN4</accession>
<dbReference type="InterPro" id="IPR049458">
    <property type="entry name" value="EpsG-like"/>
</dbReference>
<dbReference type="RefSeq" id="WP_179238216.1">
    <property type="nucleotide sequence ID" value="NZ_JACBNQ010000010.1"/>
</dbReference>
<gene>
    <name evidence="2" type="ORF">HZF24_10205</name>
</gene>
<sequence>MGASVYYFVFTVYSYLIIFTKKNKWLRILPYVILALFSGFRYGVGTDYFNYASIFNDVASGVYPWKIEKGYEYLILFISKIGGTYQLVFLIMSSLTVFFTYKFIKEESVDYVMSSILYLLIGPFYLSSMNGVRQALAISIVAYSLKFIRKNKYVKVIFWIILAGLFHSSAFIILPIAIAMKRRYELKTLIIAFFSVFIIMRSKIIFWIMDLFSYGKYINYGEYDIDKTLLLFVFIGICVIYIVERYGISKEKEMYYNMSISSLMLILLALFTDNVSNVVFMRFNNYFFYSYLILTPIIANKFREKIFVKSIIYIFSLLYFTLTIFMSNNMLPYQFNFKIF</sequence>
<feature type="transmembrane region" description="Helical" evidence="1">
    <location>
        <begin position="254"/>
        <end position="271"/>
    </location>
</feature>
<dbReference type="Proteomes" id="UP000611629">
    <property type="component" value="Unassembled WGS sequence"/>
</dbReference>
<comment type="caution">
    <text evidence="2">The sequence shown here is derived from an EMBL/GenBank/DDBJ whole genome shotgun (WGS) entry which is preliminary data.</text>
</comment>